<keyword evidence="3" id="KW-0378">Hydrolase</keyword>
<keyword evidence="7" id="KW-0282">Flagellum</keyword>
<dbReference type="PANTHER" id="PTHR11575">
    <property type="entry name" value="5'-NUCLEOTIDASE-RELATED"/>
    <property type="match status" value="1"/>
</dbReference>
<dbReference type="EMBL" id="JH793784">
    <property type="protein sequence ID" value="ELQ45076.1"/>
    <property type="molecule type" value="Genomic_DNA"/>
</dbReference>
<feature type="region of interest" description="Disordered" evidence="4">
    <location>
        <begin position="1"/>
        <end position="31"/>
    </location>
</feature>
<feature type="domain" description="Calcineurin-like phosphoesterase" evidence="5">
    <location>
        <begin position="35"/>
        <end position="249"/>
    </location>
</feature>
<comment type="similarity">
    <text evidence="1 3">Belongs to the 5'-nucleotidase family.</text>
</comment>
<proteinExistence type="inferred from homology"/>
<organism evidence="7">
    <name type="scientific">Pyricularia oryzae (strain Y34)</name>
    <name type="common">Rice blast fungus</name>
    <name type="synonym">Magnaporthe oryzae</name>
    <dbReference type="NCBI Taxonomy" id="1143189"/>
    <lineage>
        <taxon>Eukaryota</taxon>
        <taxon>Fungi</taxon>
        <taxon>Dikarya</taxon>
        <taxon>Ascomycota</taxon>
        <taxon>Pezizomycotina</taxon>
        <taxon>Sordariomycetes</taxon>
        <taxon>Sordariomycetidae</taxon>
        <taxon>Magnaporthales</taxon>
        <taxon>Pyriculariaceae</taxon>
        <taxon>Pyricularia</taxon>
    </lineage>
</organism>
<dbReference type="PRINTS" id="PR01607">
    <property type="entry name" value="APYRASEFAMLY"/>
</dbReference>
<evidence type="ECO:0000259" key="5">
    <source>
        <dbReference type="Pfam" id="PF00149"/>
    </source>
</evidence>
<dbReference type="Pfam" id="PF02872">
    <property type="entry name" value="5_nucleotid_C"/>
    <property type="match status" value="1"/>
</dbReference>
<keyword evidence="3" id="KW-0547">Nucleotide-binding</keyword>
<dbReference type="GO" id="GO:0009166">
    <property type="term" value="P:nucleotide catabolic process"/>
    <property type="evidence" value="ECO:0007669"/>
    <property type="project" value="InterPro"/>
</dbReference>
<dbReference type="PANTHER" id="PTHR11575:SF48">
    <property type="entry name" value="5'-NUCLEOTIDASE"/>
    <property type="match status" value="1"/>
</dbReference>
<dbReference type="InterPro" id="IPR006179">
    <property type="entry name" value="5_nucleotidase/apyrase"/>
</dbReference>
<dbReference type="GO" id="GO:0000166">
    <property type="term" value="F:nucleotide binding"/>
    <property type="evidence" value="ECO:0007669"/>
    <property type="project" value="UniProtKB-KW"/>
</dbReference>
<dbReference type="Gene3D" id="3.90.780.10">
    <property type="entry name" value="5'-Nucleotidase, C-terminal domain"/>
    <property type="match status" value="1"/>
</dbReference>
<dbReference type="InterPro" id="IPR041821">
    <property type="entry name" value="CG11883_N"/>
</dbReference>
<feature type="compositionally biased region" description="Polar residues" evidence="4">
    <location>
        <begin position="21"/>
        <end position="31"/>
    </location>
</feature>
<dbReference type="AlphaFoldDB" id="A0AA97PS45"/>
<dbReference type="InterPro" id="IPR036907">
    <property type="entry name" value="5'-Nucleotdase_C_sf"/>
</dbReference>
<feature type="domain" description="5'-Nucleotidase C-terminal" evidence="6">
    <location>
        <begin position="327"/>
        <end position="471"/>
    </location>
</feature>
<dbReference type="SUPFAM" id="SSF55816">
    <property type="entry name" value="5'-nucleotidase (syn. UDP-sugar hydrolase), C-terminal domain"/>
    <property type="match status" value="1"/>
</dbReference>
<dbReference type="Pfam" id="PF00149">
    <property type="entry name" value="Metallophos"/>
    <property type="match status" value="1"/>
</dbReference>
<keyword evidence="2" id="KW-0732">Signal</keyword>
<keyword evidence="7" id="KW-0966">Cell projection</keyword>
<evidence type="ECO:0000256" key="4">
    <source>
        <dbReference type="SAM" id="MobiDB-lite"/>
    </source>
</evidence>
<dbReference type="SUPFAM" id="SSF56300">
    <property type="entry name" value="Metallo-dependent phosphatases"/>
    <property type="match status" value="1"/>
</dbReference>
<keyword evidence="7" id="KW-0969">Cilium</keyword>
<name>A0AA97PS45_PYRO3</name>
<dbReference type="Gene3D" id="3.60.21.10">
    <property type="match status" value="1"/>
</dbReference>
<accession>A0AA97PS45</accession>
<dbReference type="GO" id="GO:0016787">
    <property type="term" value="F:hydrolase activity"/>
    <property type="evidence" value="ECO:0007669"/>
    <property type="project" value="UniProtKB-KW"/>
</dbReference>
<dbReference type="InterPro" id="IPR008334">
    <property type="entry name" value="5'-Nucleotdase_C"/>
</dbReference>
<dbReference type="InterPro" id="IPR004843">
    <property type="entry name" value="Calcineurin-like_PHP"/>
</dbReference>
<evidence type="ECO:0000313" key="7">
    <source>
        <dbReference type="EMBL" id="ELQ45076.1"/>
    </source>
</evidence>
<dbReference type="Proteomes" id="UP000011086">
    <property type="component" value="Unassembled WGS sequence"/>
</dbReference>
<sequence length="667" mass="74594">MSATSTKTKTKLTLEKDSDFETYSSGRDTSSPPDLRILHYNDVYHLDPSSAEPVGGAARFLTLVKEYQSGQEFQGQPELLTFFSGDVFNPSLESSITKGSHMVPILNSIGTACTCVGNHDLDFGVNQFEYLARKCNFPWLLANVLDPALGEDVPIGHAKKTHIMTASNGIKVGLIGLAEREWLETVNALPPDIIYKSATQTAKELVPKLRQEGAEIVIALTHQREPNDNKLAENMGSEIDIILGGHDHFYNHSLINGCHVLRSGSDFKQLSYITARRSTSAKSKWDFEIRRRDVISAVPQDGETAQLIDQLTSKLKQSLEKPVGWTATPLDARFTVVRTQESNLGNFICDIMRHHYQADCAMMAAGTIRGDMVYPPGPIRIKDITDCFPFEDPVVVIKVTGKDIWDALESGVLLYPAQEGRFPQVSNIKFTFDPSKDPGSRIVTASIGSDDPIKMDKIYVLCTRGYMARGKVDGYKSLLIKEEGGTAEEIVSEENGILISMMLRQYFMSLKVLDRWKNWNPSLDRHWDQVKTNVTQYHPVLPPSPQETTKGDEAFRIPTLPAPKTSKDQIAAGWQAWTAKRLRQRKNSVSPFDEHVIDNAVPTPDQEELEKLDDELRVMRRYFGRWCRKAGVQPRAEGDVNGDDLMVKWTQAIAPRLEGRITIVGKA</sequence>
<reference evidence="7" key="1">
    <citation type="journal article" date="2012" name="PLoS Genet.">
        <title>Comparative analysis of the genomes of two field isolates of the rice blast fungus Magnaporthe oryzae.</title>
        <authorList>
            <person name="Xue M."/>
            <person name="Yang J."/>
            <person name="Li Z."/>
            <person name="Hu S."/>
            <person name="Yao N."/>
            <person name="Dean R.A."/>
            <person name="Zhao W."/>
            <person name="Shen M."/>
            <person name="Zhang H."/>
            <person name="Li C."/>
            <person name="Liu L."/>
            <person name="Cao L."/>
            <person name="Xu X."/>
            <person name="Xing Y."/>
            <person name="Hsiang T."/>
            <person name="Zhang Z."/>
            <person name="Xu J.R."/>
            <person name="Peng Y.L."/>
        </authorList>
    </citation>
    <scope>NUCLEOTIDE SEQUENCE</scope>
    <source>
        <strain evidence="7">Y34</strain>
    </source>
</reference>
<evidence type="ECO:0000259" key="6">
    <source>
        <dbReference type="Pfam" id="PF02872"/>
    </source>
</evidence>
<dbReference type="InterPro" id="IPR029052">
    <property type="entry name" value="Metallo-depent_PP-like"/>
</dbReference>
<gene>
    <name evidence="7" type="ORF">OOU_Y34scaffold00021g16</name>
</gene>
<protein>
    <submittedName>
        <fullName evidence="7">Flagellar associated protein</fullName>
    </submittedName>
</protein>
<dbReference type="CDD" id="cd07406">
    <property type="entry name" value="MPP_CG11883_N"/>
    <property type="match status" value="1"/>
</dbReference>
<evidence type="ECO:0000256" key="1">
    <source>
        <dbReference type="ARBA" id="ARBA00006654"/>
    </source>
</evidence>
<evidence type="ECO:0000256" key="2">
    <source>
        <dbReference type="ARBA" id="ARBA00022729"/>
    </source>
</evidence>
<evidence type="ECO:0000256" key="3">
    <source>
        <dbReference type="RuleBase" id="RU362119"/>
    </source>
</evidence>